<keyword evidence="5" id="KW-1185">Reference proteome</keyword>
<evidence type="ECO:0000256" key="3">
    <source>
        <dbReference type="ARBA" id="ARBA00022691"/>
    </source>
</evidence>
<keyword evidence="1 4" id="KW-0489">Methyltransferase</keyword>
<evidence type="ECO:0000256" key="1">
    <source>
        <dbReference type="ARBA" id="ARBA00022603"/>
    </source>
</evidence>
<dbReference type="InterPro" id="IPR029063">
    <property type="entry name" value="SAM-dependent_MTases_sf"/>
</dbReference>
<dbReference type="Proteomes" id="UP000011058">
    <property type="component" value="Chromosome"/>
</dbReference>
<evidence type="ECO:0000256" key="2">
    <source>
        <dbReference type="ARBA" id="ARBA00022679"/>
    </source>
</evidence>
<dbReference type="RefSeq" id="WP_015330701.1">
    <property type="nucleotide sequence ID" value="NC_020054.1"/>
</dbReference>
<name>I0K649_9BACT</name>
<dbReference type="PANTHER" id="PTHR43464">
    <property type="entry name" value="METHYLTRANSFERASE"/>
    <property type="match status" value="1"/>
</dbReference>
<gene>
    <name evidence="4" type="primary">ubiG3</name>
    <name evidence="4" type="ORF">FAES_1592</name>
</gene>
<dbReference type="Gene3D" id="3.40.50.150">
    <property type="entry name" value="Vaccinia Virus protein VP39"/>
    <property type="match status" value="1"/>
</dbReference>
<dbReference type="STRING" id="1166018.FAES_1592"/>
<evidence type="ECO:0000313" key="5">
    <source>
        <dbReference type="Proteomes" id="UP000011058"/>
    </source>
</evidence>
<dbReference type="OrthoDB" id="597202at2"/>
<evidence type="ECO:0000313" key="4">
    <source>
        <dbReference type="EMBL" id="CCG99602.1"/>
    </source>
</evidence>
<proteinExistence type="predicted"/>
<dbReference type="PANTHER" id="PTHR43464:SF19">
    <property type="entry name" value="UBIQUINONE BIOSYNTHESIS O-METHYLTRANSFERASE, MITOCHONDRIAL"/>
    <property type="match status" value="1"/>
</dbReference>
<dbReference type="EC" id="2.1.1.64" evidence="4"/>
<sequence>MNAVTYHSGIAQAFDERYKQSPDFQERYRVWAALLDQYVRPGDRVLDAGCGPGVFSLYAAQRGATVTAIDASNAMIDLTRQAARQAQLTICAEIDWLPLTHDRGCFDLILSSSVLEYVPNLPGTLVSLDRQVAAGGLLIVSMPNRRSVYRCLERIGYWFTGRPVYLRHVLHYATPARLHRQLPGYQLIFHQTYGGTNACARLLRSCLPALHSDTLFVAVFRKQ</sequence>
<dbReference type="CDD" id="cd02440">
    <property type="entry name" value="AdoMet_MTases"/>
    <property type="match status" value="1"/>
</dbReference>
<keyword evidence="4" id="KW-0830">Ubiquinone</keyword>
<dbReference type="EMBL" id="HE796683">
    <property type="protein sequence ID" value="CCG99602.1"/>
    <property type="molecule type" value="Genomic_DNA"/>
</dbReference>
<dbReference type="AlphaFoldDB" id="I0K649"/>
<keyword evidence="3" id="KW-0949">S-adenosyl-L-methionine</keyword>
<reference evidence="4 5" key="1">
    <citation type="journal article" date="2012" name="J. Bacteriol.">
        <title>Genome Sequence of Fibrella aestuarina BUZ 2T, a Filamentous Marine Bacterium.</title>
        <authorList>
            <person name="Filippini M."/>
            <person name="Qi W."/>
            <person name="Blom J."/>
            <person name="Goesmann A."/>
            <person name="Smits T.H."/>
            <person name="Bagheri H.C."/>
        </authorList>
    </citation>
    <scope>NUCLEOTIDE SEQUENCE [LARGE SCALE GENOMIC DNA]</scope>
    <source>
        <strain evidence="5">BUZ 2T</strain>
    </source>
</reference>
<protein>
    <submittedName>
        <fullName evidence="4">3-demethylubiquinone-9 3-methyltransferase</fullName>
        <ecNumber evidence="4">2.1.1.64</ecNumber>
    </submittedName>
</protein>
<dbReference type="SUPFAM" id="SSF53335">
    <property type="entry name" value="S-adenosyl-L-methionine-dependent methyltransferases"/>
    <property type="match status" value="1"/>
</dbReference>
<keyword evidence="2 4" id="KW-0808">Transferase</keyword>
<dbReference type="Pfam" id="PF13489">
    <property type="entry name" value="Methyltransf_23"/>
    <property type="match status" value="1"/>
</dbReference>
<organism evidence="4 5">
    <name type="scientific">Fibrella aestuarina BUZ 2</name>
    <dbReference type="NCBI Taxonomy" id="1166018"/>
    <lineage>
        <taxon>Bacteria</taxon>
        <taxon>Pseudomonadati</taxon>
        <taxon>Bacteroidota</taxon>
        <taxon>Cytophagia</taxon>
        <taxon>Cytophagales</taxon>
        <taxon>Spirosomataceae</taxon>
        <taxon>Fibrella</taxon>
    </lineage>
</organism>
<dbReference type="eggNOG" id="COG2227">
    <property type="taxonomic scope" value="Bacteria"/>
</dbReference>
<dbReference type="GO" id="GO:0061542">
    <property type="term" value="F:3-demethylubiquinol 3-O-methyltransferase activity"/>
    <property type="evidence" value="ECO:0007669"/>
    <property type="project" value="UniProtKB-EC"/>
</dbReference>
<dbReference type="KEGG" id="fae:FAES_1592"/>
<accession>I0K649</accession>
<dbReference type="HOGENOM" id="CLU_1238678_0_0_10"/>
<dbReference type="GO" id="GO:0032259">
    <property type="term" value="P:methylation"/>
    <property type="evidence" value="ECO:0007669"/>
    <property type="project" value="UniProtKB-KW"/>
</dbReference>